<dbReference type="OrthoDB" id="9778756at2"/>
<evidence type="ECO:0000256" key="1">
    <source>
        <dbReference type="ARBA" id="ARBA00004141"/>
    </source>
</evidence>
<dbReference type="GO" id="GO:0016020">
    <property type="term" value="C:membrane"/>
    <property type="evidence" value="ECO:0007669"/>
    <property type="project" value="UniProtKB-SubCell"/>
</dbReference>
<dbReference type="STRING" id="1391654.AKJ09_01146"/>
<dbReference type="EMBL" id="CP012333">
    <property type="protein sequence ID" value="AKU94482.1"/>
    <property type="molecule type" value="Genomic_DNA"/>
</dbReference>
<keyword evidence="7" id="KW-1185">Reference proteome</keyword>
<evidence type="ECO:0008006" key="8">
    <source>
        <dbReference type="Google" id="ProtNLM"/>
    </source>
</evidence>
<feature type="transmembrane region" description="Helical" evidence="5">
    <location>
        <begin position="154"/>
        <end position="170"/>
    </location>
</feature>
<gene>
    <name evidence="6" type="ORF">AKJ09_01146</name>
</gene>
<dbReference type="AlphaFoldDB" id="A0A0K1PLT4"/>
<feature type="transmembrane region" description="Helical" evidence="5">
    <location>
        <begin position="176"/>
        <end position="197"/>
    </location>
</feature>
<feature type="transmembrane region" description="Helical" evidence="5">
    <location>
        <begin position="128"/>
        <end position="147"/>
    </location>
</feature>
<protein>
    <recommendedName>
        <fullName evidence="8">Peptidase S54 rhomboid domain-containing protein</fullName>
    </recommendedName>
</protein>
<proteinExistence type="predicted"/>
<dbReference type="SUPFAM" id="SSF144091">
    <property type="entry name" value="Rhomboid-like"/>
    <property type="match status" value="1"/>
</dbReference>
<evidence type="ECO:0000256" key="4">
    <source>
        <dbReference type="ARBA" id="ARBA00023136"/>
    </source>
</evidence>
<evidence type="ECO:0000256" key="2">
    <source>
        <dbReference type="ARBA" id="ARBA00022692"/>
    </source>
</evidence>
<organism evidence="6 7">
    <name type="scientific">Labilithrix luteola</name>
    <dbReference type="NCBI Taxonomy" id="1391654"/>
    <lineage>
        <taxon>Bacteria</taxon>
        <taxon>Pseudomonadati</taxon>
        <taxon>Myxococcota</taxon>
        <taxon>Polyangia</taxon>
        <taxon>Polyangiales</taxon>
        <taxon>Labilitrichaceae</taxon>
        <taxon>Labilithrix</taxon>
    </lineage>
</organism>
<feature type="transmembrane region" description="Helical" evidence="5">
    <location>
        <begin position="21"/>
        <end position="40"/>
    </location>
</feature>
<evidence type="ECO:0000256" key="5">
    <source>
        <dbReference type="SAM" id="Phobius"/>
    </source>
</evidence>
<comment type="subcellular location">
    <subcellularLocation>
        <location evidence="1">Membrane</location>
        <topology evidence="1">Multi-pass membrane protein</topology>
    </subcellularLocation>
</comment>
<feature type="transmembrane region" description="Helical" evidence="5">
    <location>
        <begin position="60"/>
        <end position="86"/>
    </location>
</feature>
<name>A0A0K1PLT4_9BACT</name>
<keyword evidence="2 5" id="KW-0812">Transmembrane</keyword>
<evidence type="ECO:0000313" key="6">
    <source>
        <dbReference type="EMBL" id="AKU94482.1"/>
    </source>
</evidence>
<keyword evidence="4 5" id="KW-0472">Membrane</keyword>
<dbReference type="Gene3D" id="1.20.1540.10">
    <property type="entry name" value="Rhomboid-like"/>
    <property type="match status" value="1"/>
</dbReference>
<feature type="transmembrane region" description="Helical" evidence="5">
    <location>
        <begin position="98"/>
        <end position="116"/>
    </location>
</feature>
<evidence type="ECO:0000313" key="7">
    <source>
        <dbReference type="Proteomes" id="UP000064967"/>
    </source>
</evidence>
<dbReference type="InterPro" id="IPR035952">
    <property type="entry name" value="Rhomboid-like_sf"/>
</dbReference>
<evidence type="ECO:0000256" key="3">
    <source>
        <dbReference type="ARBA" id="ARBA00022989"/>
    </source>
</evidence>
<reference evidence="6 7" key="1">
    <citation type="submission" date="2015-08" db="EMBL/GenBank/DDBJ databases">
        <authorList>
            <person name="Babu N.S."/>
            <person name="Beckwith C.J."/>
            <person name="Beseler K.G."/>
            <person name="Brison A."/>
            <person name="Carone J.V."/>
            <person name="Caskin T.P."/>
            <person name="Diamond M."/>
            <person name="Durham M.E."/>
            <person name="Foxe J.M."/>
            <person name="Go M."/>
            <person name="Henderson B.A."/>
            <person name="Jones I.B."/>
            <person name="McGettigan J.A."/>
            <person name="Micheletti S.J."/>
            <person name="Nasrallah M.E."/>
            <person name="Ortiz D."/>
            <person name="Piller C.R."/>
            <person name="Privatt S.R."/>
            <person name="Schneider S.L."/>
            <person name="Sharp S."/>
            <person name="Smith T.C."/>
            <person name="Stanton J.D."/>
            <person name="Ullery H.E."/>
            <person name="Wilson R.J."/>
            <person name="Serrano M.G."/>
            <person name="Buck G."/>
            <person name="Lee V."/>
            <person name="Wang Y."/>
            <person name="Carvalho R."/>
            <person name="Voegtly L."/>
            <person name="Shi R."/>
            <person name="Duckworth R."/>
            <person name="Johnson A."/>
            <person name="Loviza R."/>
            <person name="Walstead R."/>
            <person name="Shah Z."/>
            <person name="Kiflezghi M."/>
            <person name="Wade K."/>
            <person name="Ball S.L."/>
            <person name="Bradley K.W."/>
            <person name="Asai D.J."/>
            <person name="Bowman C.A."/>
            <person name="Russell D.A."/>
            <person name="Pope W.H."/>
            <person name="Jacobs-Sera D."/>
            <person name="Hendrix R.W."/>
            <person name="Hatfull G.F."/>
        </authorList>
    </citation>
    <scope>NUCLEOTIDE SEQUENCE [LARGE SCALE GENOMIC DNA]</scope>
    <source>
        <strain evidence="6 7">DSM 27648</strain>
    </source>
</reference>
<keyword evidence="3 5" id="KW-1133">Transmembrane helix</keyword>
<dbReference type="RefSeq" id="WP_146646073.1">
    <property type="nucleotide sequence ID" value="NZ_CP012333.1"/>
</dbReference>
<accession>A0A0K1PLT4</accession>
<sequence length="262" mass="29412">MDRILARLERGFLGKLAIERLTTFIVGGMAIAFVLIQVRPELYGALELDPALVAKQPWRVVSYLFLPQSLSLFWVFFVLYFFWIMGTALEQEWGAFKFNVYYLIGALGTTAAALITREPQGNFWLNTSVYFAFATLYPDYVITLFFILPVRIKWLALLLGAYIGWNVVIGDIGTKAAILAAFANYFVFFGGHLMALLRGRRLVMKQSMRRASIRSAGPVVTEGRSCAICGARQDDGADIRVCSCEKCGGKPRDLCLEHARNH</sequence>
<dbReference type="Proteomes" id="UP000064967">
    <property type="component" value="Chromosome"/>
</dbReference>
<dbReference type="KEGG" id="llu:AKJ09_01146"/>